<evidence type="ECO:0000313" key="2">
    <source>
        <dbReference type="EMBL" id="KAH0926334.1"/>
    </source>
</evidence>
<dbReference type="InterPro" id="IPR015915">
    <property type="entry name" value="Kelch-typ_b-propeller"/>
</dbReference>
<dbReference type="Proteomes" id="UP000824890">
    <property type="component" value="Unassembled WGS sequence"/>
</dbReference>
<dbReference type="PANTHER" id="PTHR24414:SF82">
    <property type="entry name" value="GALACTOSE OXIDASE_KELCH REPEAT SUPERFAMILY PROTEIN"/>
    <property type="match status" value="1"/>
</dbReference>
<dbReference type="Gene3D" id="2.120.10.80">
    <property type="entry name" value="Kelch-type beta propeller"/>
    <property type="match status" value="1"/>
</dbReference>
<reference evidence="2 3" key="1">
    <citation type="submission" date="2021-05" db="EMBL/GenBank/DDBJ databases">
        <title>Genome Assembly of Synthetic Allotetraploid Brassica napus Reveals Homoeologous Exchanges between Subgenomes.</title>
        <authorList>
            <person name="Davis J.T."/>
        </authorList>
    </citation>
    <scope>NUCLEOTIDE SEQUENCE [LARGE SCALE GENOMIC DNA]</scope>
    <source>
        <strain evidence="3">cv. Da-Ae</strain>
        <tissue evidence="2">Seedling</tissue>
    </source>
</reference>
<feature type="domain" description="FKB95-like N-terminal Kelch" evidence="1">
    <location>
        <begin position="101"/>
        <end position="341"/>
    </location>
</feature>
<proteinExistence type="predicted"/>
<sequence length="359" mass="41204">MSTSLTNLSTATDSNESSPLLATARSFKEWLPLNQTYLHDDLLLNFFVRVSVLYYPILSLVSKRFHCLLASRALYETRKLLNRTESCIYVCLQYGIEESCWFTLCRRPTRSKSGDNLLISVTTSNFSPCGNFLWNLSTVGSNIYMIGGYIGYKPTSRVFCMDCRSHIWQEAPSMLIARTVPRVSVLDGKIYVLESFKKFDSSNLMEIFDPKTQTWEHVPTPGAEIRVEPSKETFYFFGDKNMVYKPKENRWDAVGWEINYIGTAICVIDSAENCWKILKGLEELPKLPSGVTLVNYGGRIAVSWDTRTCFKMMIWCAEITLDKRLNEHEIYGKVEWCDVVLTIPRKLHLHKKLIVAISV</sequence>
<dbReference type="SMART" id="SM00612">
    <property type="entry name" value="Kelch"/>
    <property type="match status" value="1"/>
</dbReference>
<keyword evidence="3" id="KW-1185">Reference proteome</keyword>
<comment type="caution">
    <text evidence="2">The sequence shown here is derived from an EMBL/GenBank/DDBJ whole genome shotgun (WGS) entry which is preliminary data.</text>
</comment>
<dbReference type="InterPro" id="IPR057499">
    <property type="entry name" value="Kelch_FKB95"/>
</dbReference>
<dbReference type="InterPro" id="IPR050354">
    <property type="entry name" value="F-box/kelch-repeat_ARATH"/>
</dbReference>
<dbReference type="PANTHER" id="PTHR24414">
    <property type="entry name" value="F-BOX/KELCH-REPEAT PROTEIN SKIP4"/>
    <property type="match status" value="1"/>
</dbReference>
<dbReference type="EMBL" id="JAGKQM010000005">
    <property type="protein sequence ID" value="KAH0926334.1"/>
    <property type="molecule type" value="Genomic_DNA"/>
</dbReference>
<evidence type="ECO:0000259" key="1">
    <source>
        <dbReference type="Pfam" id="PF25210"/>
    </source>
</evidence>
<accession>A0ABQ8DAG0</accession>
<evidence type="ECO:0000313" key="3">
    <source>
        <dbReference type="Proteomes" id="UP000824890"/>
    </source>
</evidence>
<dbReference type="Pfam" id="PF25210">
    <property type="entry name" value="Kelch_FKB95"/>
    <property type="match status" value="1"/>
</dbReference>
<name>A0ABQ8DAG0_BRANA</name>
<dbReference type="SUPFAM" id="SSF117281">
    <property type="entry name" value="Kelch motif"/>
    <property type="match status" value="1"/>
</dbReference>
<protein>
    <recommendedName>
        <fullName evidence="1">FKB95-like N-terminal Kelch domain-containing protein</fullName>
    </recommendedName>
</protein>
<gene>
    <name evidence="2" type="ORF">HID58_018590</name>
</gene>
<organism evidence="2 3">
    <name type="scientific">Brassica napus</name>
    <name type="common">Rape</name>
    <dbReference type="NCBI Taxonomy" id="3708"/>
    <lineage>
        <taxon>Eukaryota</taxon>
        <taxon>Viridiplantae</taxon>
        <taxon>Streptophyta</taxon>
        <taxon>Embryophyta</taxon>
        <taxon>Tracheophyta</taxon>
        <taxon>Spermatophyta</taxon>
        <taxon>Magnoliopsida</taxon>
        <taxon>eudicotyledons</taxon>
        <taxon>Gunneridae</taxon>
        <taxon>Pentapetalae</taxon>
        <taxon>rosids</taxon>
        <taxon>malvids</taxon>
        <taxon>Brassicales</taxon>
        <taxon>Brassicaceae</taxon>
        <taxon>Brassiceae</taxon>
        <taxon>Brassica</taxon>
    </lineage>
</organism>
<dbReference type="InterPro" id="IPR006652">
    <property type="entry name" value="Kelch_1"/>
</dbReference>